<dbReference type="EMBL" id="BSRI01000001">
    <property type="protein sequence ID" value="GLV55928.1"/>
    <property type="molecule type" value="Genomic_DNA"/>
</dbReference>
<dbReference type="Proteomes" id="UP001344906">
    <property type="component" value="Unassembled WGS sequence"/>
</dbReference>
<evidence type="ECO:0000313" key="1">
    <source>
        <dbReference type="EMBL" id="GLV55928.1"/>
    </source>
</evidence>
<comment type="caution">
    <text evidence="1">The sequence shown here is derived from an EMBL/GenBank/DDBJ whole genome shotgun (WGS) entry which is preliminary data.</text>
</comment>
<protein>
    <submittedName>
        <fullName evidence="1">Uncharacterized protein</fullName>
    </submittedName>
</protein>
<organism evidence="1 2">
    <name type="scientific">Dictyobacter halimunensis</name>
    <dbReference type="NCBI Taxonomy" id="3026934"/>
    <lineage>
        <taxon>Bacteria</taxon>
        <taxon>Bacillati</taxon>
        <taxon>Chloroflexota</taxon>
        <taxon>Ktedonobacteria</taxon>
        <taxon>Ktedonobacterales</taxon>
        <taxon>Dictyobacteraceae</taxon>
        <taxon>Dictyobacter</taxon>
    </lineage>
</organism>
<proteinExistence type="predicted"/>
<gene>
    <name evidence="1" type="ORF">KDH_27720</name>
</gene>
<reference evidence="1 2" key="1">
    <citation type="submission" date="2023-02" db="EMBL/GenBank/DDBJ databases">
        <title>Dictyobacter halimunensis sp. nov., a new member of the class Ktedonobacteria from forest soil in a geothermal area.</title>
        <authorList>
            <person name="Rachmania M.K."/>
            <person name="Ningsih F."/>
            <person name="Sakai Y."/>
            <person name="Yabe S."/>
            <person name="Yokota A."/>
            <person name="Sjamsuridzal W."/>
        </authorList>
    </citation>
    <scope>NUCLEOTIDE SEQUENCE [LARGE SCALE GENOMIC DNA]</scope>
    <source>
        <strain evidence="1 2">S3.2.2.5</strain>
    </source>
</reference>
<accession>A0ABQ6FQR2</accession>
<sequence length="55" mass="6284">MRERLNTQWLVEVLTEQRNCSANMGGMALLDRQVPEPAPLFFLEKPIQISRVISG</sequence>
<keyword evidence="2" id="KW-1185">Reference proteome</keyword>
<evidence type="ECO:0000313" key="2">
    <source>
        <dbReference type="Proteomes" id="UP001344906"/>
    </source>
</evidence>
<name>A0ABQ6FQR2_9CHLR</name>